<dbReference type="SUPFAM" id="SSF55874">
    <property type="entry name" value="ATPase domain of HSP90 chaperone/DNA topoisomerase II/histidine kinase"/>
    <property type="match status" value="1"/>
</dbReference>
<dbReference type="Pfam" id="PF00989">
    <property type="entry name" value="PAS"/>
    <property type="match status" value="1"/>
</dbReference>
<name>A0A3R9YJX1_9SPHN</name>
<keyword evidence="3" id="KW-0597">Phosphoprotein</keyword>
<keyword evidence="5" id="KW-0418">Kinase</keyword>
<dbReference type="InterPro" id="IPR035965">
    <property type="entry name" value="PAS-like_dom_sf"/>
</dbReference>
<dbReference type="FunFam" id="3.30.450.20:FF:000099">
    <property type="entry name" value="Sensory box sensor histidine kinase"/>
    <property type="match status" value="1"/>
</dbReference>
<dbReference type="SUPFAM" id="SSF47384">
    <property type="entry name" value="Homodimeric domain of signal transducing histidine kinase"/>
    <property type="match status" value="1"/>
</dbReference>
<dbReference type="InterPro" id="IPR004358">
    <property type="entry name" value="Sig_transdc_His_kin-like_C"/>
</dbReference>
<dbReference type="CDD" id="cd00130">
    <property type="entry name" value="PAS"/>
    <property type="match status" value="2"/>
</dbReference>
<evidence type="ECO:0000256" key="1">
    <source>
        <dbReference type="ARBA" id="ARBA00000085"/>
    </source>
</evidence>
<dbReference type="InterPro" id="IPR003661">
    <property type="entry name" value="HisK_dim/P_dom"/>
</dbReference>
<dbReference type="NCBIfam" id="TIGR00229">
    <property type="entry name" value="sensory_box"/>
    <property type="match status" value="2"/>
</dbReference>
<evidence type="ECO:0000259" key="8">
    <source>
        <dbReference type="PROSITE" id="PS50113"/>
    </source>
</evidence>
<dbReference type="PROSITE" id="PS50113">
    <property type="entry name" value="PAC"/>
    <property type="match status" value="2"/>
</dbReference>
<dbReference type="GO" id="GO:0000155">
    <property type="term" value="F:phosphorelay sensor kinase activity"/>
    <property type="evidence" value="ECO:0007669"/>
    <property type="project" value="InterPro"/>
</dbReference>
<dbReference type="InterPro" id="IPR005467">
    <property type="entry name" value="His_kinase_dom"/>
</dbReference>
<dbReference type="InterPro" id="IPR000700">
    <property type="entry name" value="PAS-assoc_C"/>
</dbReference>
<dbReference type="InterPro" id="IPR013767">
    <property type="entry name" value="PAS_fold"/>
</dbReference>
<dbReference type="InterPro" id="IPR013656">
    <property type="entry name" value="PAS_4"/>
</dbReference>
<protein>
    <recommendedName>
        <fullName evidence="2">histidine kinase</fullName>
        <ecNumber evidence="2">2.7.13.3</ecNumber>
    </recommendedName>
</protein>
<evidence type="ECO:0000313" key="10">
    <source>
        <dbReference type="Proteomes" id="UP000274661"/>
    </source>
</evidence>
<keyword evidence="4" id="KW-0808">Transferase</keyword>
<evidence type="ECO:0000256" key="4">
    <source>
        <dbReference type="ARBA" id="ARBA00022679"/>
    </source>
</evidence>
<evidence type="ECO:0000259" key="7">
    <source>
        <dbReference type="PROSITE" id="PS50112"/>
    </source>
</evidence>
<keyword evidence="10" id="KW-1185">Reference proteome</keyword>
<dbReference type="Pfam" id="PF02518">
    <property type="entry name" value="HATPase_c"/>
    <property type="match status" value="1"/>
</dbReference>
<dbReference type="AlphaFoldDB" id="A0A3R9YJX1"/>
<dbReference type="SMART" id="SM00086">
    <property type="entry name" value="PAC"/>
    <property type="match status" value="3"/>
</dbReference>
<dbReference type="OrthoDB" id="9789238at2"/>
<dbReference type="InterPro" id="IPR036097">
    <property type="entry name" value="HisK_dim/P_sf"/>
</dbReference>
<dbReference type="InterPro" id="IPR003594">
    <property type="entry name" value="HATPase_dom"/>
</dbReference>
<feature type="domain" description="PAC" evidence="8">
    <location>
        <begin position="225"/>
        <end position="277"/>
    </location>
</feature>
<dbReference type="Gene3D" id="3.30.565.10">
    <property type="entry name" value="Histidine kinase-like ATPase, C-terminal domain"/>
    <property type="match status" value="1"/>
</dbReference>
<dbReference type="InterPro" id="IPR013655">
    <property type="entry name" value="PAS_fold_3"/>
</dbReference>
<feature type="domain" description="PAS" evidence="7">
    <location>
        <begin position="152"/>
        <end position="196"/>
    </location>
</feature>
<dbReference type="SUPFAM" id="SSF55785">
    <property type="entry name" value="PYP-like sensor domain (PAS domain)"/>
    <property type="match status" value="4"/>
</dbReference>
<comment type="caution">
    <text evidence="9">The sequence shown here is derived from an EMBL/GenBank/DDBJ whole genome shotgun (WGS) entry which is preliminary data.</text>
</comment>
<gene>
    <name evidence="9" type="ORF">HMF7854_12555</name>
</gene>
<dbReference type="PANTHER" id="PTHR43304:SF1">
    <property type="entry name" value="PAC DOMAIN-CONTAINING PROTEIN"/>
    <property type="match status" value="1"/>
</dbReference>
<dbReference type="InterPro" id="IPR036890">
    <property type="entry name" value="HATPase_C_sf"/>
</dbReference>
<organism evidence="9 10">
    <name type="scientific">Sphingomonas ginkgonis</name>
    <dbReference type="NCBI Taxonomy" id="2315330"/>
    <lineage>
        <taxon>Bacteria</taxon>
        <taxon>Pseudomonadati</taxon>
        <taxon>Pseudomonadota</taxon>
        <taxon>Alphaproteobacteria</taxon>
        <taxon>Sphingomonadales</taxon>
        <taxon>Sphingomonadaceae</taxon>
        <taxon>Sphingomonas</taxon>
    </lineage>
</organism>
<dbReference type="EC" id="2.7.13.3" evidence="2"/>
<dbReference type="SMART" id="SM00091">
    <property type="entry name" value="PAS"/>
    <property type="match status" value="4"/>
</dbReference>
<proteinExistence type="predicted"/>
<feature type="domain" description="Histidine kinase" evidence="6">
    <location>
        <begin position="553"/>
        <end position="765"/>
    </location>
</feature>
<dbReference type="InterPro" id="IPR001610">
    <property type="entry name" value="PAC"/>
</dbReference>
<evidence type="ECO:0000313" key="9">
    <source>
        <dbReference type="EMBL" id="RST31574.1"/>
    </source>
</evidence>
<evidence type="ECO:0000256" key="2">
    <source>
        <dbReference type="ARBA" id="ARBA00012438"/>
    </source>
</evidence>
<sequence length="774" mass="85445">MGVATISASAQASGGTDGAVRPDAALLQRAVSASGGVFWRREPASGRLSWGPGLAAIIGSEPPDGTDTAGWWRERLHPDDRERVLDTLAAALAEADAAWQCEYRLVRRDGSYAHVRDGGAVEPGAGGEASAMVGLLFDDSERQRREAVISRKRDEVYGLADNMPALVWMAEGDGHVFWYNRRWYEYTGFTPEELEGWGWEAAHHPDFLPLVKQRWIYSLEHGEPFDMTFPLRGADGSFRPFLTRGIPIRDHGGQVIRWFGSCTDVSEQSRREDALRVHEEILQQALGVARMGVFDRDLETGALFVSREARDLLGLQREEVSLEEYAASVDERDRAKFLAAIGAARQPGGSGLSFDDHRYRRADGRLMWVHHESKTFFAGEGEDRRAVRSVGIVRDITAERTDQERLLVSEQRLRDLFESLYEGFLSGEVIGGESGAGDFVIRSANPEWVRQFGMEGGELAGRRISELWEDEGVPWIRRLCRAAFADQPENFELHLPGSKRWFEVRAYRTQPGQFAALFLDQSDRKLAQSEAARAQSDLLRISRLSAMGAMASTLAHEINQPLAACANYLAVVERGLERLADEQAAALAGYVEKASRSCQKAGEIIRRIRGFTMEGEVVRTRENLTDIALDAVADARLHPWGSALQFKVDTRPLFVMADRTQLGQVLANLIRNSAEALRERADGEIRIALATRGANVVLRFSDNGPGLSDDAVEHLFEPFRSDSSRGMGLGLSLCRTIIEAHDGRISVEEPGDGGACFVISLPAAAPPRADGAAD</sequence>
<dbReference type="Gene3D" id="1.10.287.130">
    <property type="match status" value="1"/>
</dbReference>
<evidence type="ECO:0000256" key="5">
    <source>
        <dbReference type="ARBA" id="ARBA00022777"/>
    </source>
</evidence>
<accession>A0A3R9YJX1</accession>
<dbReference type="PROSITE" id="PS50112">
    <property type="entry name" value="PAS"/>
    <property type="match status" value="2"/>
</dbReference>
<dbReference type="PRINTS" id="PR00344">
    <property type="entry name" value="BCTRLSENSOR"/>
</dbReference>
<feature type="domain" description="PAC" evidence="8">
    <location>
        <begin position="353"/>
        <end position="408"/>
    </location>
</feature>
<dbReference type="Pfam" id="PF08447">
    <property type="entry name" value="PAS_3"/>
    <property type="match status" value="2"/>
</dbReference>
<dbReference type="PROSITE" id="PS50109">
    <property type="entry name" value="HIS_KIN"/>
    <property type="match status" value="1"/>
</dbReference>
<dbReference type="SMART" id="SM00387">
    <property type="entry name" value="HATPase_c"/>
    <property type="match status" value="1"/>
</dbReference>
<dbReference type="InterPro" id="IPR052162">
    <property type="entry name" value="Sensor_kinase/Photoreceptor"/>
</dbReference>
<dbReference type="CDD" id="cd00082">
    <property type="entry name" value="HisKA"/>
    <property type="match status" value="1"/>
</dbReference>
<evidence type="ECO:0000256" key="3">
    <source>
        <dbReference type="ARBA" id="ARBA00022553"/>
    </source>
</evidence>
<dbReference type="SMART" id="SM00388">
    <property type="entry name" value="HisKA"/>
    <property type="match status" value="1"/>
</dbReference>
<dbReference type="Pfam" id="PF08448">
    <property type="entry name" value="PAS_4"/>
    <property type="match status" value="1"/>
</dbReference>
<dbReference type="InterPro" id="IPR000014">
    <property type="entry name" value="PAS"/>
</dbReference>
<reference evidence="9 10" key="1">
    <citation type="submission" date="2018-12" db="EMBL/GenBank/DDBJ databases">
        <title>Sphingomonas sp. HMF7854 Genome sequencing and assembly.</title>
        <authorList>
            <person name="Cha I."/>
            <person name="Kang H."/>
            <person name="Kim H."/>
            <person name="Kang J."/>
            <person name="Joh K."/>
        </authorList>
    </citation>
    <scope>NUCLEOTIDE SEQUENCE [LARGE SCALE GENOMIC DNA]</scope>
    <source>
        <strain evidence="9 10">HMF7854</strain>
    </source>
</reference>
<dbReference type="GO" id="GO:0006355">
    <property type="term" value="P:regulation of DNA-templated transcription"/>
    <property type="evidence" value="ECO:0007669"/>
    <property type="project" value="InterPro"/>
</dbReference>
<dbReference type="EMBL" id="RWJF01000001">
    <property type="protein sequence ID" value="RST31574.1"/>
    <property type="molecule type" value="Genomic_DNA"/>
</dbReference>
<dbReference type="Pfam" id="PF00512">
    <property type="entry name" value="HisKA"/>
    <property type="match status" value="1"/>
</dbReference>
<comment type="catalytic activity">
    <reaction evidence="1">
        <text>ATP + protein L-histidine = ADP + protein N-phospho-L-histidine.</text>
        <dbReference type="EC" id="2.7.13.3"/>
    </reaction>
</comment>
<feature type="domain" description="PAS" evidence="7">
    <location>
        <begin position="278"/>
        <end position="320"/>
    </location>
</feature>
<dbReference type="PANTHER" id="PTHR43304">
    <property type="entry name" value="PHYTOCHROME-LIKE PROTEIN CPH1"/>
    <property type="match status" value="1"/>
</dbReference>
<dbReference type="Proteomes" id="UP000274661">
    <property type="component" value="Unassembled WGS sequence"/>
</dbReference>
<dbReference type="Gene3D" id="3.30.450.20">
    <property type="entry name" value="PAS domain"/>
    <property type="match status" value="4"/>
</dbReference>
<evidence type="ECO:0000259" key="6">
    <source>
        <dbReference type="PROSITE" id="PS50109"/>
    </source>
</evidence>